<proteinExistence type="predicted"/>
<sequence>MSRRFSNFVSKREDAFAMFAISYCYCATGAAFIIGSKEGRKSDDPWYQDLPKIIFRSYFFPFYIREYL</sequence>
<accession>A0AA96EL42</accession>
<dbReference type="EMBL" id="OR343188">
    <property type="protein sequence ID" value="WNL49612.1"/>
    <property type="molecule type" value="Genomic_DNA"/>
</dbReference>
<keyword evidence="1" id="KW-0812">Transmembrane</keyword>
<protein>
    <submittedName>
        <fullName evidence="2">Uncharacterized protein</fullName>
    </submittedName>
</protein>
<keyword evidence="1" id="KW-0472">Membrane</keyword>
<feature type="transmembrane region" description="Helical" evidence="1">
    <location>
        <begin position="15"/>
        <end position="34"/>
    </location>
</feature>
<organism evidence="2">
    <name type="scientific">Marseillevirus sp</name>
    <dbReference type="NCBI Taxonomy" id="2809551"/>
    <lineage>
        <taxon>Viruses</taxon>
        <taxon>Varidnaviria</taxon>
        <taxon>Bamfordvirae</taxon>
        <taxon>Nucleocytoviricota</taxon>
        <taxon>Megaviricetes</taxon>
        <taxon>Pimascovirales</taxon>
        <taxon>Pimascovirales incertae sedis</taxon>
        <taxon>Marseilleviridae</taxon>
        <taxon>Marseillevirus</taxon>
    </lineage>
</organism>
<name>A0AA96EL42_9VIRU</name>
<evidence type="ECO:0000313" key="2">
    <source>
        <dbReference type="EMBL" id="WNL49612.1"/>
    </source>
</evidence>
<gene>
    <name evidence="2" type="ORF">MarFTMF_096</name>
</gene>
<reference evidence="2" key="1">
    <citation type="submission" date="2023-07" db="EMBL/GenBank/DDBJ databases">
        <authorList>
            <person name="Xia Y."/>
        </authorList>
    </citation>
    <scope>NUCLEOTIDE SEQUENCE</scope>
    <source>
        <strain evidence="2">F</strain>
    </source>
</reference>
<keyword evidence="1" id="KW-1133">Transmembrane helix</keyword>
<evidence type="ECO:0000256" key="1">
    <source>
        <dbReference type="SAM" id="Phobius"/>
    </source>
</evidence>